<accession>A0A917CF50</accession>
<comment type="caution">
    <text evidence="8">The sequence shown here is derived from an EMBL/GenBank/DDBJ whole genome shotgun (WGS) entry which is preliminary data.</text>
</comment>
<evidence type="ECO:0000256" key="7">
    <source>
        <dbReference type="ARBA" id="ARBA00023237"/>
    </source>
</evidence>
<evidence type="ECO:0000313" key="8">
    <source>
        <dbReference type="EMBL" id="GGF84238.1"/>
    </source>
</evidence>
<dbReference type="PANTHER" id="PTHR30069:SF29">
    <property type="entry name" value="HEMOGLOBIN AND HEMOGLOBIN-HAPTOGLOBIN-BINDING PROTEIN 1-RELATED"/>
    <property type="match status" value="1"/>
</dbReference>
<keyword evidence="2" id="KW-0813">Transport</keyword>
<dbReference type="AlphaFoldDB" id="A0A917CF50"/>
<reference evidence="8" key="2">
    <citation type="submission" date="2020-09" db="EMBL/GenBank/DDBJ databases">
        <authorList>
            <person name="Sun Q."/>
            <person name="Zhou Y."/>
        </authorList>
    </citation>
    <scope>NUCLEOTIDE SEQUENCE</scope>
    <source>
        <strain evidence="8">CGMCC 1.12181</strain>
    </source>
</reference>
<keyword evidence="7" id="KW-0998">Cell outer membrane</keyword>
<evidence type="ECO:0000256" key="4">
    <source>
        <dbReference type="ARBA" id="ARBA00022692"/>
    </source>
</evidence>
<name>A0A917CF50_9GAMM</name>
<dbReference type="PANTHER" id="PTHR30069">
    <property type="entry name" value="TONB-DEPENDENT OUTER MEMBRANE RECEPTOR"/>
    <property type="match status" value="1"/>
</dbReference>
<keyword evidence="5" id="KW-0732">Signal</keyword>
<keyword evidence="6" id="KW-0472">Membrane</keyword>
<organism evidence="8 9">
    <name type="scientific">Marinicella pacifica</name>
    <dbReference type="NCBI Taxonomy" id="1171543"/>
    <lineage>
        <taxon>Bacteria</taxon>
        <taxon>Pseudomonadati</taxon>
        <taxon>Pseudomonadota</taxon>
        <taxon>Gammaproteobacteria</taxon>
        <taxon>Lysobacterales</taxon>
        <taxon>Marinicellaceae</taxon>
        <taxon>Marinicella</taxon>
    </lineage>
</organism>
<dbReference type="GO" id="GO:0044718">
    <property type="term" value="P:siderophore transmembrane transport"/>
    <property type="evidence" value="ECO:0007669"/>
    <property type="project" value="TreeGrafter"/>
</dbReference>
<reference evidence="8" key="1">
    <citation type="journal article" date="2014" name="Int. J. Syst. Evol. Microbiol.">
        <title>Complete genome sequence of Corynebacterium casei LMG S-19264T (=DSM 44701T), isolated from a smear-ripened cheese.</title>
        <authorList>
            <consortium name="US DOE Joint Genome Institute (JGI-PGF)"/>
            <person name="Walter F."/>
            <person name="Albersmeier A."/>
            <person name="Kalinowski J."/>
            <person name="Ruckert C."/>
        </authorList>
    </citation>
    <scope>NUCLEOTIDE SEQUENCE</scope>
    <source>
        <strain evidence="8">CGMCC 1.12181</strain>
    </source>
</reference>
<keyword evidence="4" id="KW-0812">Transmembrane</keyword>
<dbReference type="Gene3D" id="2.40.170.20">
    <property type="entry name" value="TonB-dependent receptor, beta-barrel domain"/>
    <property type="match status" value="1"/>
</dbReference>
<evidence type="ECO:0000256" key="1">
    <source>
        <dbReference type="ARBA" id="ARBA00004571"/>
    </source>
</evidence>
<protein>
    <recommendedName>
        <fullName evidence="10">Outer membrane receptor protein involved in Fe transport</fullName>
    </recommendedName>
</protein>
<dbReference type="InterPro" id="IPR036942">
    <property type="entry name" value="Beta-barrel_TonB_sf"/>
</dbReference>
<evidence type="ECO:0000313" key="9">
    <source>
        <dbReference type="Proteomes" id="UP000605253"/>
    </source>
</evidence>
<dbReference type="GO" id="GO:0015344">
    <property type="term" value="F:siderophore uptake transmembrane transporter activity"/>
    <property type="evidence" value="ECO:0007669"/>
    <property type="project" value="TreeGrafter"/>
</dbReference>
<dbReference type="SUPFAM" id="SSF56935">
    <property type="entry name" value="Porins"/>
    <property type="match status" value="1"/>
</dbReference>
<evidence type="ECO:0000256" key="6">
    <source>
        <dbReference type="ARBA" id="ARBA00023136"/>
    </source>
</evidence>
<keyword evidence="9" id="KW-1185">Reference proteome</keyword>
<evidence type="ECO:0000256" key="5">
    <source>
        <dbReference type="ARBA" id="ARBA00022729"/>
    </source>
</evidence>
<dbReference type="EMBL" id="BMEO01000001">
    <property type="protein sequence ID" value="GGF84238.1"/>
    <property type="molecule type" value="Genomic_DNA"/>
</dbReference>
<proteinExistence type="predicted"/>
<evidence type="ECO:0000256" key="2">
    <source>
        <dbReference type="ARBA" id="ARBA00022448"/>
    </source>
</evidence>
<sequence>MANPKTLANWVTYFNDNGYALFFSSDHVSDQQLQHTLFLPDSTFTAFRENLFELDLQLKAVDSGIWIIQHKQQAILNPILLKAENIKNNSRINSFTITTSQGDYFDTRTGVIILSRQQLTPGQLQINAPQYETKQQIISAADIQKKVITFQLTPEPLALSDLKVSTSLLYYDKNKMPGYVMDTSDLTQPHAFNHDPLQSARGLASHTHTGLDGRSHVRGGMLNETLIELDGMILRSPYHFKDFASMLSTINPNLVTSVSHYAGVFPARYGGRLSAVMAVESDHKDRDYNRISQIGLLDFSHTQWWSNELTDILAGVRSGGYLLKQNLISHLNIHPEYEDAYLKLSQQTSPRWQTSQHLLISRDELSVNQTNEQAKAAYHDQYVWLKWQYDNLAAHQSNWQLAYSRHHDQRQGQVMDQLSNGRLSEDILTQYLQLSWQHQWRLAPEFNLDFGITLQDAEADITSQRWVQHDPNWADILNTPQTQEQEFQSQTDGLFWSYFINLRWQISDRWVTDLGLYNEQSRWLPHQGISPRINMVFHTNPKSQWRFGLGRHQQAQRLDELLLSDANPTYQAASSADLLVIDYRRQLPNKWLFRGEAYIKKYSRTLAYYENLFSDYHLIPELYTDYKRITPTDAQSGGLELSFSGSINQSQWTLAYALAEVRDEINDTYIARSWQQRHSLKAGISHAFGSWRLTASAQYHSGWPRTELLYDQDTLTISERNTRQWPDFFQIDLQLNRQWLRPYGRWDLLIQVQNALDINNPCCTTYTRVENRFVADTKSAMPVIPNIQLSLTW</sequence>
<gene>
    <name evidence="8" type="ORF">GCM10011365_01450</name>
</gene>
<evidence type="ECO:0008006" key="10">
    <source>
        <dbReference type="Google" id="ProtNLM"/>
    </source>
</evidence>
<keyword evidence="3" id="KW-1134">Transmembrane beta strand</keyword>
<dbReference type="Proteomes" id="UP000605253">
    <property type="component" value="Unassembled WGS sequence"/>
</dbReference>
<dbReference type="RefSeq" id="WP_188363751.1">
    <property type="nucleotide sequence ID" value="NZ_BAABJF010000011.1"/>
</dbReference>
<evidence type="ECO:0000256" key="3">
    <source>
        <dbReference type="ARBA" id="ARBA00022452"/>
    </source>
</evidence>
<comment type="subcellular location">
    <subcellularLocation>
        <location evidence="1">Cell outer membrane</location>
        <topology evidence="1">Multi-pass membrane protein</topology>
    </subcellularLocation>
</comment>
<dbReference type="InterPro" id="IPR039426">
    <property type="entry name" value="TonB-dep_rcpt-like"/>
</dbReference>
<dbReference type="GO" id="GO:0009279">
    <property type="term" value="C:cell outer membrane"/>
    <property type="evidence" value="ECO:0007669"/>
    <property type="project" value="UniProtKB-SubCell"/>
</dbReference>